<evidence type="ECO:0000313" key="2">
    <source>
        <dbReference type="EMBL" id="MCC2031417.1"/>
    </source>
</evidence>
<dbReference type="Proteomes" id="UP001139354">
    <property type="component" value="Unassembled WGS sequence"/>
</dbReference>
<sequence>MGTIYYGGSATPIHIEDRALAHLKVVIATKLRRGESFTVSWKHPDDQPRGRSTVWLHPSIPLRFVFDEPDPPELSRAWIEDLANSANSSGGITLVAEHFDAAPVEAADNAPQVVEVAEES</sequence>
<comment type="caution">
    <text evidence="2">The sequence shown here is derived from an EMBL/GenBank/DDBJ whole genome shotgun (WGS) entry which is preliminary data.</text>
</comment>
<evidence type="ECO:0000313" key="3">
    <source>
        <dbReference type="Proteomes" id="UP001139354"/>
    </source>
</evidence>
<dbReference type="AlphaFoldDB" id="A0A9X1LSN3"/>
<keyword evidence="3" id="KW-1185">Reference proteome</keyword>
<dbReference type="Pfam" id="PF25355">
    <property type="entry name" value="DUF7882"/>
    <property type="match status" value="1"/>
</dbReference>
<name>A0A9X1LSN3_9MICO</name>
<protein>
    <recommendedName>
        <fullName evidence="1">DUF7882 domain-containing protein</fullName>
    </recommendedName>
</protein>
<proteinExistence type="predicted"/>
<evidence type="ECO:0000259" key="1">
    <source>
        <dbReference type="Pfam" id="PF25355"/>
    </source>
</evidence>
<reference evidence="2" key="1">
    <citation type="submission" date="2021-04" db="EMBL/GenBank/DDBJ databases">
        <title>Microbacterium tenobrionis sp. nov. and Microbacterium allomyrinae sp. nov., isolated from larvae of Tenobrio molitor and Allomyrina dichotoma, respectively.</title>
        <authorList>
            <person name="Lee S.D."/>
        </authorList>
    </citation>
    <scope>NUCLEOTIDE SEQUENCE</scope>
    <source>
        <strain evidence="2">BWT-G7</strain>
    </source>
</reference>
<dbReference type="EMBL" id="JAGTTN010000001">
    <property type="protein sequence ID" value="MCC2031417.1"/>
    <property type="molecule type" value="Genomic_DNA"/>
</dbReference>
<feature type="domain" description="DUF7882" evidence="1">
    <location>
        <begin position="1"/>
        <end position="97"/>
    </location>
</feature>
<organism evidence="2 3">
    <name type="scientific">Microbacterium allomyrinae</name>
    <dbReference type="NCBI Taxonomy" id="2830666"/>
    <lineage>
        <taxon>Bacteria</taxon>
        <taxon>Bacillati</taxon>
        <taxon>Actinomycetota</taxon>
        <taxon>Actinomycetes</taxon>
        <taxon>Micrococcales</taxon>
        <taxon>Microbacteriaceae</taxon>
        <taxon>Microbacterium</taxon>
    </lineage>
</organism>
<dbReference type="RefSeq" id="WP_229383298.1">
    <property type="nucleotide sequence ID" value="NZ_JAGTTN010000001.1"/>
</dbReference>
<accession>A0A9X1LSN3</accession>
<gene>
    <name evidence="2" type="ORF">KEC57_04385</name>
</gene>
<dbReference type="InterPro" id="IPR057204">
    <property type="entry name" value="DUF7882"/>
</dbReference>